<organism evidence="1">
    <name type="scientific">Myoviridae sp. ctOyc4</name>
    <dbReference type="NCBI Taxonomy" id="2827606"/>
    <lineage>
        <taxon>Viruses</taxon>
        <taxon>Duplodnaviria</taxon>
        <taxon>Heunggongvirae</taxon>
        <taxon>Uroviricota</taxon>
        <taxon>Caudoviricetes</taxon>
    </lineage>
</organism>
<dbReference type="EMBL" id="BK015894">
    <property type="protein sequence ID" value="DAD72128.1"/>
    <property type="molecule type" value="Genomic_DNA"/>
</dbReference>
<protein>
    <submittedName>
        <fullName evidence="1">Uncharacterized protein</fullName>
    </submittedName>
</protein>
<name>A0A8S5LQH1_9CAUD</name>
<proteinExistence type="predicted"/>
<reference evidence="1" key="1">
    <citation type="journal article" date="2021" name="Proc. Natl. Acad. Sci. U.S.A.">
        <title>A Catalog of Tens of Thousands of Viruses from Human Metagenomes Reveals Hidden Associations with Chronic Diseases.</title>
        <authorList>
            <person name="Tisza M.J."/>
            <person name="Buck C.B."/>
        </authorList>
    </citation>
    <scope>NUCLEOTIDE SEQUENCE</scope>
    <source>
        <strain evidence="1">CtOyc4</strain>
    </source>
</reference>
<sequence length="55" mass="6135">MISNTFPTSLLFLLVFHAVYAVKCTFCYSSFSEHLIHINVKSSLNSKNPVISDGI</sequence>
<evidence type="ECO:0000313" key="1">
    <source>
        <dbReference type="EMBL" id="DAD72128.1"/>
    </source>
</evidence>
<accession>A0A8S5LQH1</accession>